<feature type="chain" id="PRO_5010007359" description="Thiol:disulfide interchange protein" evidence="7">
    <location>
        <begin position="25"/>
        <end position="242"/>
    </location>
</feature>
<dbReference type="Pfam" id="PF10411">
    <property type="entry name" value="DsbC_N"/>
    <property type="match status" value="1"/>
</dbReference>
<dbReference type="SUPFAM" id="SSF52833">
    <property type="entry name" value="Thioredoxin-like"/>
    <property type="match status" value="1"/>
</dbReference>
<dbReference type="PANTHER" id="PTHR35272">
    <property type="entry name" value="THIOL:DISULFIDE INTERCHANGE PROTEIN DSBC-RELATED"/>
    <property type="match status" value="1"/>
</dbReference>
<keyword evidence="4 7" id="KW-0574">Periplasm</keyword>
<accession>Q12R88</accession>
<evidence type="ECO:0000256" key="3">
    <source>
        <dbReference type="ARBA" id="ARBA00022729"/>
    </source>
</evidence>
<evidence type="ECO:0000256" key="4">
    <source>
        <dbReference type="ARBA" id="ARBA00022764"/>
    </source>
</evidence>
<sequence>MKIAQIFSLIAGLALVPMAMSATATDSSAEAKIKQKLQDTLGVNISLFQDSPIEGLYQVLTDRGVIYVTKDASKVFHGNLYDLDNGMKNLTEAALLGPRVSMLKPFEKDMLVYKAKNEKHVVTVFTDVDCGYCRKLHSQMQGYNDLGITIRYLAFPRSGIPSANADEMQAVWCAKDPLQAMTDAKSGENVKASTCAIDIEKQYRLGMAFGVSGTPALILKDGTLIPGYQEPKDLLRTLEAKL</sequence>
<dbReference type="PANTHER" id="PTHR35272:SF3">
    <property type="entry name" value="THIOL:DISULFIDE INTERCHANGE PROTEIN DSBC"/>
    <property type="match status" value="1"/>
</dbReference>
<feature type="domain" description="Thioredoxin-like fold" evidence="9">
    <location>
        <begin position="115"/>
        <end position="237"/>
    </location>
</feature>
<dbReference type="GO" id="GO:0042597">
    <property type="term" value="C:periplasmic space"/>
    <property type="evidence" value="ECO:0007669"/>
    <property type="project" value="UniProtKB-SubCell"/>
</dbReference>
<dbReference type="STRING" id="318161.Sden_0748"/>
<evidence type="ECO:0000256" key="2">
    <source>
        <dbReference type="ARBA" id="ARBA00009813"/>
    </source>
</evidence>
<dbReference type="EMBL" id="CP000302">
    <property type="protein sequence ID" value="ABE54038.1"/>
    <property type="molecule type" value="Genomic_DNA"/>
</dbReference>
<keyword evidence="11" id="KW-1185">Reference proteome</keyword>
<feature type="domain" description="Disulphide bond isomerase DsbC/G N-terminal" evidence="8">
    <location>
        <begin position="27"/>
        <end position="92"/>
    </location>
</feature>
<evidence type="ECO:0000313" key="10">
    <source>
        <dbReference type="EMBL" id="ABE54038.1"/>
    </source>
</evidence>
<dbReference type="InterPro" id="IPR018950">
    <property type="entry name" value="DiS-bond_isomerase_DsbC/G_N"/>
</dbReference>
<name>Q12R88_SHEDO</name>
<keyword evidence="3 7" id="KW-0732">Signal</keyword>
<evidence type="ECO:0000259" key="8">
    <source>
        <dbReference type="Pfam" id="PF10411"/>
    </source>
</evidence>
<dbReference type="Gene3D" id="3.10.450.70">
    <property type="entry name" value="Disulphide bond isomerase, DsbC/G, N-terminal"/>
    <property type="match status" value="1"/>
</dbReference>
<dbReference type="AlphaFoldDB" id="Q12R88"/>
<evidence type="ECO:0000313" key="11">
    <source>
        <dbReference type="Proteomes" id="UP000001982"/>
    </source>
</evidence>
<proteinExistence type="inferred from homology"/>
<feature type="signal peptide" evidence="7">
    <location>
        <begin position="1"/>
        <end position="24"/>
    </location>
</feature>
<evidence type="ECO:0000256" key="6">
    <source>
        <dbReference type="ARBA" id="ARBA00023284"/>
    </source>
</evidence>
<dbReference type="eggNOG" id="COG1651">
    <property type="taxonomic scope" value="Bacteria"/>
</dbReference>
<dbReference type="InterPro" id="IPR033954">
    <property type="entry name" value="DiS-bond_Isoase_DsbC/G"/>
</dbReference>
<dbReference type="InterPro" id="IPR012336">
    <property type="entry name" value="Thioredoxin-like_fold"/>
</dbReference>
<comment type="subcellular location">
    <subcellularLocation>
        <location evidence="1 7">Periplasm</location>
    </subcellularLocation>
</comment>
<dbReference type="Pfam" id="PF13098">
    <property type="entry name" value="Thioredoxin_2"/>
    <property type="match status" value="1"/>
</dbReference>
<protein>
    <recommendedName>
        <fullName evidence="7">Thiol:disulfide interchange protein</fullName>
    </recommendedName>
</protein>
<reference evidence="10 11" key="1">
    <citation type="submission" date="2006-03" db="EMBL/GenBank/DDBJ databases">
        <title>Complete sequence of Shewanella denitrificans OS217.</title>
        <authorList>
            <consortium name="US DOE Joint Genome Institute"/>
            <person name="Copeland A."/>
            <person name="Lucas S."/>
            <person name="Lapidus A."/>
            <person name="Barry K."/>
            <person name="Detter J.C."/>
            <person name="Glavina del Rio T."/>
            <person name="Hammon N."/>
            <person name="Israni S."/>
            <person name="Dalin E."/>
            <person name="Tice H."/>
            <person name="Pitluck S."/>
            <person name="Brettin T."/>
            <person name="Bruce D."/>
            <person name="Han C."/>
            <person name="Tapia R."/>
            <person name="Gilna P."/>
            <person name="Kiss H."/>
            <person name="Schmutz J."/>
            <person name="Larimer F."/>
            <person name="Land M."/>
            <person name="Hauser L."/>
            <person name="Kyrpides N."/>
            <person name="Lykidis A."/>
            <person name="Richardson P."/>
        </authorList>
    </citation>
    <scope>NUCLEOTIDE SEQUENCE [LARGE SCALE GENOMIC DNA]</scope>
    <source>
        <strain evidence="11">OS217 / ATCC BAA-1090 / DSM 15013</strain>
    </source>
</reference>
<dbReference type="OrthoDB" id="12976at2"/>
<dbReference type="KEGG" id="sdn:Sden_0748"/>
<comment type="function">
    <text evidence="7">Required for disulfide bond formation in some periplasmic proteins. Acts by transferring its disulfide bond to other proteins and is reduced in the process.</text>
</comment>
<dbReference type="Gene3D" id="3.40.30.10">
    <property type="entry name" value="Glutaredoxin"/>
    <property type="match status" value="1"/>
</dbReference>
<keyword evidence="6 7" id="KW-0676">Redox-active center</keyword>
<organism evidence="10 11">
    <name type="scientific">Shewanella denitrificans (strain OS217 / ATCC BAA-1090 / DSM 15013)</name>
    <dbReference type="NCBI Taxonomy" id="318161"/>
    <lineage>
        <taxon>Bacteria</taxon>
        <taxon>Pseudomonadati</taxon>
        <taxon>Pseudomonadota</taxon>
        <taxon>Gammaproteobacteria</taxon>
        <taxon>Alteromonadales</taxon>
        <taxon>Shewanellaceae</taxon>
        <taxon>Shewanella</taxon>
    </lineage>
</organism>
<evidence type="ECO:0000256" key="5">
    <source>
        <dbReference type="ARBA" id="ARBA00023157"/>
    </source>
</evidence>
<keyword evidence="5" id="KW-1015">Disulfide bond</keyword>
<evidence type="ECO:0000256" key="1">
    <source>
        <dbReference type="ARBA" id="ARBA00004418"/>
    </source>
</evidence>
<gene>
    <name evidence="10" type="ordered locus">Sden_0748</name>
</gene>
<evidence type="ECO:0000259" key="9">
    <source>
        <dbReference type="Pfam" id="PF13098"/>
    </source>
</evidence>
<dbReference type="InterPro" id="IPR009094">
    <property type="entry name" value="DiS-bond_isomerase_DsbC/G_N_sf"/>
</dbReference>
<comment type="similarity">
    <text evidence="2 7">Belongs to the thioredoxin family. DsbC subfamily.</text>
</comment>
<dbReference type="Proteomes" id="UP000001982">
    <property type="component" value="Chromosome"/>
</dbReference>
<evidence type="ECO:0000256" key="7">
    <source>
        <dbReference type="RuleBase" id="RU364038"/>
    </source>
</evidence>
<dbReference type="RefSeq" id="WP_011495203.1">
    <property type="nucleotide sequence ID" value="NC_007954.1"/>
</dbReference>
<dbReference type="NCBIfam" id="NF008129">
    <property type="entry name" value="PRK10877.1"/>
    <property type="match status" value="1"/>
</dbReference>
<dbReference type="InterPro" id="IPR051470">
    <property type="entry name" value="Thiol:disulfide_interchange"/>
</dbReference>
<dbReference type="InterPro" id="IPR036249">
    <property type="entry name" value="Thioredoxin-like_sf"/>
</dbReference>
<dbReference type="HOGENOM" id="CLU_083593_0_0_6"/>
<dbReference type="CDD" id="cd03020">
    <property type="entry name" value="DsbA_DsbC_DsbG"/>
    <property type="match status" value="1"/>
</dbReference>
<dbReference type="SUPFAM" id="SSF54423">
    <property type="entry name" value="DsbC/DsbG N-terminal domain-like"/>
    <property type="match status" value="1"/>
</dbReference>